<evidence type="ECO:0000256" key="1">
    <source>
        <dbReference type="ARBA" id="ARBA00022737"/>
    </source>
</evidence>
<feature type="compositionally biased region" description="Polar residues" evidence="4">
    <location>
        <begin position="149"/>
        <end position="160"/>
    </location>
</feature>
<proteinExistence type="predicted"/>
<evidence type="ECO:0000256" key="4">
    <source>
        <dbReference type="SAM" id="MobiDB-lite"/>
    </source>
</evidence>
<feature type="region of interest" description="Disordered" evidence="4">
    <location>
        <begin position="400"/>
        <end position="495"/>
    </location>
</feature>
<dbReference type="InterPro" id="IPR035979">
    <property type="entry name" value="RBD_domain_sf"/>
</dbReference>
<feature type="compositionally biased region" description="Basic and acidic residues" evidence="4">
    <location>
        <begin position="1"/>
        <end position="23"/>
    </location>
</feature>
<gene>
    <name evidence="6" type="ORF">CONCODRAFT_70581</name>
</gene>
<feature type="domain" description="RRM" evidence="5">
    <location>
        <begin position="155"/>
        <end position="228"/>
    </location>
</feature>
<evidence type="ECO:0000256" key="2">
    <source>
        <dbReference type="ARBA" id="ARBA00022884"/>
    </source>
</evidence>
<name>A0A137P6B2_CONC2</name>
<evidence type="ECO:0000256" key="3">
    <source>
        <dbReference type="PROSITE-ProRule" id="PRU00176"/>
    </source>
</evidence>
<feature type="compositionally biased region" description="Low complexity" evidence="4">
    <location>
        <begin position="95"/>
        <end position="125"/>
    </location>
</feature>
<dbReference type="AlphaFoldDB" id="A0A137P6B2"/>
<feature type="compositionally biased region" description="Polar residues" evidence="4">
    <location>
        <begin position="403"/>
        <end position="417"/>
    </location>
</feature>
<dbReference type="InterPro" id="IPR012677">
    <property type="entry name" value="Nucleotide-bd_a/b_plait_sf"/>
</dbReference>
<sequence>MSELANDHNEEKANTPQDNKEITSTDNETPEVNQPHQPPHSPYYPYYNSQFPYYYEYDPSGFPIPGTNPPPRPFPNAVPSYMYHPMQYGPPAHHSPTLTGGSSTQSSPQLQPLSPTLSHQSSTSSVYHRSYPRRAHRSTHSHESDEFHPSSTSTNNVYIRSLPPSTTDESLFNMCSKYGVIISSKAIIDQKRGECKGYGFVLYSSAEEAECAIENLNATGFHVSFAKLSNRESFSHKLQDLQDTYSTNLYISNLPANFGEIELEGLFRPYIIISNRILRDSNQVSRGVGFARMNDRESALAIIQKFNGQTLPGSPGPLQVRFADSIAQKKLKGSIISRRRPIRPPQQSFASFQRPPTVPEHGSPQFYYPPYPVYYGEPSSSGHYVQFPASPQYYPYNPEHQPHCQNASDPSTASCCANLSPPESNPPESATGSSSSIQLNPPSSDIDDLSNHFQSSMYVDNPSVSPPQPTTSGSNHIANNQHQVVHPTPNPTPAI</sequence>
<dbReference type="SUPFAM" id="SSF54928">
    <property type="entry name" value="RNA-binding domain, RBD"/>
    <property type="match status" value="2"/>
</dbReference>
<feature type="domain" description="RRM" evidence="5">
    <location>
        <begin position="247"/>
        <end position="325"/>
    </location>
</feature>
<evidence type="ECO:0000259" key="5">
    <source>
        <dbReference type="PROSITE" id="PS50102"/>
    </source>
</evidence>
<dbReference type="PANTHER" id="PTHR24012">
    <property type="entry name" value="RNA BINDING PROTEIN"/>
    <property type="match status" value="1"/>
</dbReference>
<evidence type="ECO:0000313" key="7">
    <source>
        <dbReference type="Proteomes" id="UP000070444"/>
    </source>
</evidence>
<reference evidence="6 7" key="1">
    <citation type="journal article" date="2015" name="Genome Biol. Evol.">
        <title>Phylogenomic analyses indicate that early fungi evolved digesting cell walls of algal ancestors of land plants.</title>
        <authorList>
            <person name="Chang Y."/>
            <person name="Wang S."/>
            <person name="Sekimoto S."/>
            <person name="Aerts A.L."/>
            <person name="Choi C."/>
            <person name="Clum A."/>
            <person name="LaButti K.M."/>
            <person name="Lindquist E.A."/>
            <person name="Yee Ngan C."/>
            <person name="Ohm R.A."/>
            <person name="Salamov A.A."/>
            <person name="Grigoriev I.V."/>
            <person name="Spatafora J.W."/>
            <person name="Berbee M.L."/>
        </authorList>
    </citation>
    <scope>NUCLEOTIDE SEQUENCE [LARGE SCALE GENOMIC DNA]</scope>
    <source>
        <strain evidence="6 7">NRRL 28638</strain>
    </source>
</reference>
<feature type="compositionally biased region" description="Low complexity" evidence="4">
    <location>
        <begin position="420"/>
        <end position="444"/>
    </location>
</feature>
<organism evidence="6 7">
    <name type="scientific">Conidiobolus coronatus (strain ATCC 28846 / CBS 209.66 / NRRL 28638)</name>
    <name type="common">Delacroixia coronata</name>
    <dbReference type="NCBI Taxonomy" id="796925"/>
    <lineage>
        <taxon>Eukaryota</taxon>
        <taxon>Fungi</taxon>
        <taxon>Fungi incertae sedis</taxon>
        <taxon>Zoopagomycota</taxon>
        <taxon>Entomophthoromycotina</taxon>
        <taxon>Entomophthoromycetes</taxon>
        <taxon>Entomophthorales</taxon>
        <taxon>Ancylistaceae</taxon>
        <taxon>Conidiobolus</taxon>
    </lineage>
</organism>
<protein>
    <recommendedName>
        <fullName evidence="5">RRM domain-containing protein</fullName>
    </recommendedName>
</protein>
<feature type="compositionally biased region" description="Polar residues" evidence="4">
    <location>
        <begin position="470"/>
        <end position="483"/>
    </location>
</feature>
<dbReference type="Proteomes" id="UP000070444">
    <property type="component" value="Unassembled WGS sequence"/>
</dbReference>
<accession>A0A137P6B2</accession>
<feature type="compositionally biased region" description="Basic residues" evidence="4">
    <location>
        <begin position="333"/>
        <end position="342"/>
    </location>
</feature>
<dbReference type="OrthoDB" id="271725at2759"/>
<feature type="region of interest" description="Disordered" evidence="4">
    <location>
        <begin position="1"/>
        <end position="45"/>
    </location>
</feature>
<keyword evidence="1" id="KW-0677">Repeat</keyword>
<dbReference type="EMBL" id="KQ964499">
    <property type="protein sequence ID" value="KXN70553.1"/>
    <property type="molecule type" value="Genomic_DNA"/>
</dbReference>
<feature type="region of interest" description="Disordered" evidence="4">
    <location>
        <begin position="85"/>
        <end position="160"/>
    </location>
</feature>
<evidence type="ECO:0000313" key="6">
    <source>
        <dbReference type="EMBL" id="KXN70553.1"/>
    </source>
</evidence>
<dbReference type="GO" id="GO:1990904">
    <property type="term" value="C:ribonucleoprotein complex"/>
    <property type="evidence" value="ECO:0007669"/>
    <property type="project" value="InterPro"/>
</dbReference>
<feature type="compositionally biased region" description="Basic residues" evidence="4">
    <location>
        <begin position="130"/>
        <end position="139"/>
    </location>
</feature>
<keyword evidence="7" id="KW-1185">Reference proteome</keyword>
<dbReference type="PROSITE" id="PS50102">
    <property type="entry name" value="RRM"/>
    <property type="match status" value="2"/>
</dbReference>
<dbReference type="PRINTS" id="PR00961">
    <property type="entry name" value="HUDSXLRNA"/>
</dbReference>
<keyword evidence="2 3" id="KW-0694">RNA-binding</keyword>
<dbReference type="Gene3D" id="3.30.70.330">
    <property type="match status" value="2"/>
</dbReference>
<feature type="region of interest" description="Disordered" evidence="4">
    <location>
        <begin position="333"/>
        <end position="363"/>
    </location>
</feature>
<dbReference type="GO" id="GO:0003723">
    <property type="term" value="F:RNA binding"/>
    <property type="evidence" value="ECO:0007669"/>
    <property type="project" value="UniProtKB-UniRule"/>
</dbReference>
<dbReference type="Pfam" id="PF00076">
    <property type="entry name" value="RRM_1"/>
    <property type="match status" value="2"/>
</dbReference>
<dbReference type="SMART" id="SM00360">
    <property type="entry name" value="RRM"/>
    <property type="match status" value="2"/>
</dbReference>
<dbReference type="InterPro" id="IPR000504">
    <property type="entry name" value="RRM_dom"/>
</dbReference>
<dbReference type="STRING" id="796925.A0A137P6B2"/>
<dbReference type="InterPro" id="IPR002343">
    <property type="entry name" value="Hud_Sxl_RNA"/>
</dbReference>